<sequence>MTGTAGLAGRVALVTGGGSGIGAAISARLADEGAHVLVGQRTPQTAAAAASRLAAPHRSLDVAVADLADAASCRALVARCVERFGGIDILVNNAAVTGPGASRPLLDCDDEWLDRIVGVNLTAAFRCSREAARCMVARGTPGVIVNIGSVAAYAAQHHATAYTTTKAGMLGLTRGLAFELAPHNIRAVHVAPGDIALDERAGTPAPPPELSEPQRWWERHTPLGRRGHPDDVASMVAYLCSAEAGFVTGASILVDGGWLSY</sequence>
<keyword evidence="2" id="KW-0560">Oxidoreductase</keyword>
<gene>
    <name evidence="3" type="ORF">GCM10009827_057170</name>
</gene>
<evidence type="ECO:0000256" key="1">
    <source>
        <dbReference type="ARBA" id="ARBA00006484"/>
    </source>
</evidence>
<dbReference type="PROSITE" id="PS00061">
    <property type="entry name" value="ADH_SHORT"/>
    <property type="match status" value="1"/>
</dbReference>
<evidence type="ECO:0000313" key="3">
    <source>
        <dbReference type="EMBL" id="GAA1531954.1"/>
    </source>
</evidence>
<dbReference type="Gene3D" id="3.40.50.720">
    <property type="entry name" value="NAD(P)-binding Rossmann-like Domain"/>
    <property type="match status" value="1"/>
</dbReference>
<dbReference type="Proteomes" id="UP001501470">
    <property type="component" value="Unassembled WGS sequence"/>
</dbReference>
<reference evidence="4" key="1">
    <citation type="journal article" date="2019" name="Int. J. Syst. Evol. Microbiol.">
        <title>The Global Catalogue of Microorganisms (GCM) 10K type strain sequencing project: providing services to taxonomists for standard genome sequencing and annotation.</title>
        <authorList>
            <consortium name="The Broad Institute Genomics Platform"/>
            <consortium name="The Broad Institute Genome Sequencing Center for Infectious Disease"/>
            <person name="Wu L."/>
            <person name="Ma J."/>
        </authorList>
    </citation>
    <scope>NUCLEOTIDE SEQUENCE [LARGE SCALE GENOMIC DNA]</scope>
    <source>
        <strain evidence="4">JCM 15933</strain>
    </source>
</reference>
<dbReference type="PRINTS" id="PR00081">
    <property type="entry name" value="GDHRDH"/>
</dbReference>
<organism evidence="3 4">
    <name type="scientific">Dactylosporangium maewongense</name>
    <dbReference type="NCBI Taxonomy" id="634393"/>
    <lineage>
        <taxon>Bacteria</taxon>
        <taxon>Bacillati</taxon>
        <taxon>Actinomycetota</taxon>
        <taxon>Actinomycetes</taxon>
        <taxon>Micromonosporales</taxon>
        <taxon>Micromonosporaceae</taxon>
        <taxon>Dactylosporangium</taxon>
    </lineage>
</organism>
<name>A0ABP4LV50_9ACTN</name>
<dbReference type="Pfam" id="PF13561">
    <property type="entry name" value="adh_short_C2"/>
    <property type="match status" value="1"/>
</dbReference>
<dbReference type="InterPro" id="IPR036291">
    <property type="entry name" value="NAD(P)-bd_dom_sf"/>
</dbReference>
<dbReference type="EMBL" id="BAAAQD010000012">
    <property type="protein sequence ID" value="GAA1531954.1"/>
    <property type="molecule type" value="Genomic_DNA"/>
</dbReference>
<protein>
    <submittedName>
        <fullName evidence="3">Glucose 1-dehydrogenase</fullName>
    </submittedName>
</protein>
<comment type="caution">
    <text evidence="3">The sequence shown here is derived from an EMBL/GenBank/DDBJ whole genome shotgun (WGS) entry which is preliminary data.</text>
</comment>
<proteinExistence type="inferred from homology"/>
<dbReference type="InterPro" id="IPR002347">
    <property type="entry name" value="SDR_fam"/>
</dbReference>
<dbReference type="CDD" id="cd05233">
    <property type="entry name" value="SDR_c"/>
    <property type="match status" value="1"/>
</dbReference>
<accession>A0ABP4LV50</accession>
<dbReference type="PRINTS" id="PR00080">
    <property type="entry name" value="SDRFAMILY"/>
</dbReference>
<evidence type="ECO:0000313" key="4">
    <source>
        <dbReference type="Proteomes" id="UP001501470"/>
    </source>
</evidence>
<comment type="similarity">
    <text evidence="1">Belongs to the short-chain dehydrogenases/reductases (SDR) family.</text>
</comment>
<dbReference type="SUPFAM" id="SSF51735">
    <property type="entry name" value="NAD(P)-binding Rossmann-fold domains"/>
    <property type="match status" value="1"/>
</dbReference>
<evidence type="ECO:0000256" key="2">
    <source>
        <dbReference type="ARBA" id="ARBA00023002"/>
    </source>
</evidence>
<dbReference type="PANTHER" id="PTHR24321">
    <property type="entry name" value="DEHYDROGENASES, SHORT CHAIN"/>
    <property type="match status" value="1"/>
</dbReference>
<dbReference type="InterPro" id="IPR020904">
    <property type="entry name" value="Sc_DH/Rdtase_CS"/>
</dbReference>
<keyword evidence="4" id="KW-1185">Reference proteome</keyword>
<dbReference type="PANTHER" id="PTHR24321:SF8">
    <property type="entry name" value="ESTRADIOL 17-BETA-DEHYDROGENASE 8-RELATED"/>
    <property type="match status" value="1"/>
</dbReference>